<dbReference type="AlphaFoldDB" id="A0A4Y7SDV5"/>
<reference evidence="3 4" key="1">
    <citation type="journal article" date="2019" name="Nat. Ecol. Evol.">
        <title>Megaphylogeny resolves global patterns of mushroom evolution.</title>
        <authorList>
            <person name="Varga T."/>
            <person name="Krizsan K."/>
            <person name="Foldi C."/>
            <person name="Dima B."/>
            <person name="Sanchez-Garcia M."/>
            <person name="Sanchez-Ramirez S."/>
            <person name="Szollosi G.J."/>
            <person name="Szarkandi J.G."/>
            <person name="Papp V."/>
            <person name="Albert L."/>
            <person name="Andreopoulos W."/>
            <person name="Angelini C."/>
            <person name="Antonin V."/>
            <person name="Barry K.W."/>
            <person name="Bougher N.L."/>
            <person name="Buchanan P."/>
            <person name="Buyck B."/>
            <person name="Bense V."/>
            <person name="Catcheside P."/>
            <person name="Chovatia M."/>
            <person name="Cooper J."/>
            <person name="Damon W."/>
            <person name="Desjardin D."/>
            <person name="Finy P."/>
            <person name="Geml J."/>
            <person name="Haridas S."/>
            <person name="Hughes K."/>
            <person name="Justo A."/>
            <person name="Karasinski D."/>
            <person name="Kautmanova I."/>
            <person name="Kiss B."/>
            <person name="Kocsube S."/>
            <person name="Kotiranta H."/>
            <person name="LaButti K.M."/>
            <person name="Lechner B.E."/>
            <person name="Liimatainen K."/>
            <person name="Lipzen A."/>
            <person name="Lukacs Z."/>
            <person name="Mihaltcheva S."/>
            <person name="Morgado L.N."/>
            <person name="Niskanen T."/>
            <person name="Noordeloos M.E."/>
            <person name="Ohm R.A."/>
            <person name="Ortiz-Santana B."/>
            <person name="Ovrebo C."/>
            <person name="Racz N."/>
            <person name="Riley R."/>
            <person name="Savchenko A."/>
            <person name="Shiryaev A."/>
            <person name="Soop K."/>
            <person name="Spirin V."/>
            <person name="Szebenyi C."/>
            <person name="Tomsovsky M."/>
            <person name="Tulloss R.E."/>
            <person name="Uehling J."/>
            <person name="Grigoriev I.V."/>
            <person name="Vagvolgyi C."/>
            <person name="Papp T."/>
            <person name="Martin F.M."/>
            <person name="Miettinen O."/>
            <person name="Hibbett D.S."/>
            <person name="Nagy L.G."/>
        </authorList>
    </citation>
    <scope>NUCLEOTIDE SEQUENCE [LARGE SCALE GENOMIC DNA]</scope>
    <source>
        <strain evidence="3 4">FP101781</strain>
    </source>
</reference>
<comment type="caution">
    <text evidence="3">The sequence shown here is derived from an EMBL/GenBank/DDBJ whole genome shotgun (WGS) entry which is preliminary data.</text>
</comment>
<organism evidence="3 4">
    <name type="scientific">Coprinellus micaceus</name>
    <name type="common">Glistening ink-cap mushroom</name>
    <name type="synonym">Coprinus micaceus</name>
    <dbReference type="NCBI Taxonomy" id="71717"/>
    <lineage>
        <taxon>Eukaryota</taxon>
        <taxon>Fungi</taxon>
        <taxon>Dikarya</taxon>
        <taxon>Basidiomycota</taxon>
        <taxon>Agaricomycotina</taxon>
        <taxon>Agaricomycetes</taxon>
        <taxon>Agaricomycetidae</taxon>
        <taxon>Agaricales</taxon>
        <taxon>Agaricineae</taxon>
        <taxon>Psathyrellaceae</taxon>
        <taxon>Coprinellus</taxon>
    </lineage>
</organism>
<gene>
    <name evidence="3" type="ORF">FA13DRAFT_294935</name>
</gene>
<evidence type="ECO:0000256" key="1">
    <source>
        <dbReference type="SAM" id="MobiDB-lite"/>
    </source>
</evidence>
<accession>A0A4Y7SDV5</accession>
<feature type="signal peptide" evidence="2">
    <location>
        <begin position="1"/>
        <end position="26"/>
    </location>
</feature>
<keyword evidence="4" id="KW-1185">Reference proteome</keyword>
<protein>
    <recommendedName>
        <fullName evidence="5">Secreted protein</fullName>
    </recommendedName>
</protein>
<sequence>MAIDKRSNPRRMLVFIAWGLGPRLLAEPYPVCASVEPPSGRAPLTPVCLLERRILAASRLRRRVTEMVPRLGFYEGRSTVGSSLLLSSSLSHSRSEPDSPGELDGSPVRRSETIHRRHGRSPFCPPTFPFFLTDSTSHRSDQSAFWPL</sequence>
<proteinExistence type="predicted"/>
<evidence type="ECO:0008006" key="5">
    <source>
        <dbReference type="Google" id="ProtNLM"/>
    </source>
</evidence>
<dbReference type="EMBL" id="QPFP01000160">
    <property type="protein sequence ID" value="TEB19992.1"/>
    <property type="molecule type" value="Genomic_DNA"/>
</dbReference>
<evidence type="ECO:0000256" key="2">
    <source>
        <dbReference type="SAM" id="SignalP"/>
    </source>
</evidence>
<name>A0A4Y7SDV5_COPMI</name>
<feature type="chain" id="PRO_5021230327" description="Secreted protein" evidence="2">
    <location>
        <begin position="27"/>
        <end position="148"/>
    </location>
</feature>
<evidence type="ECO:0000313" key="3">
    <source>
        <dbReference type="EMBL" id="TEB19992.1"/>
    </source>
</evidence>
<keyword evidence="2" id="KW-0732">Signal</keyword>
<evidence type="ECO:0000313" key="4">
    <source>
        <dbReference type="Proteomes" id="UP000298030"/>
    </source>
</evidence>
<dbReference type="Proteomes" id="UP000298030">
    <property type="component" value="Unassembled WGS sequence"/>
</dbReference>
<feature type="region of interest" description="Disordered" evidence="1">
    <location>
        <begin position="88"/>
        <end position="108"/>
    </location>
</feature>